<dbReference type="RefSeq" id="WP_100277031.1">
    <property type="nucleotide sequence ID" value="NZ_CP018799.1"/>
</dbReference>
<evidence type="ECO:0000256" key="3">
    <source>
        <dbReference type="ARBA" id="ARBA00007592"/>
    </source>
</evidence>
<keyword evidence="6 12" id="KW-0028">Amino-acid biosynthesis</keyword>
<evidence type="ECO:0000256" key="14">
    <source>
        <dbReference type="PIRSR" id="PIRSR001365-1"/>
    </source>
</evidence>
<feature type="site" description="L-lysine inhibitor binding" evidence="16">
    <location>
        <position position="79"/>
    </location>
</feature>
<comment type="similarity">
    <text evidence="3 12 13">Belongs to the DapA family.</text>
</comment>
<keyword evidence="10 12" id="KW-0704">Schiff base</keyword>
<gene>
    <name evidence="12" type="primary">dapA</name>
    <name evidence="17" type="ORF">Ga0123461_0675</name>
</gene>
<dbReference type="EMBL" id="CP018799">
    <property type="protein sequence ID" value="ATX79101.1"/>
    <property type="molecule type" value="Genomic_DNA"/>
</dbReference>
<evidence type="ECO:0000256" key="4">
    <source>
        <dbReference type="ARBA" id="ARBA00012086"/>
    </source>
</evidence>
<dbReference type="GO" id="GO:0019877">
    <property type="term" value="P:diaminopimelate biosynthetic process"/>
    <property type="evidence" value="ECO:0007669"/>
    <property type="project" value="UniProtKB-UniRule"/>
</dbReference>
<dbReference type="CDD" id="cd00950">
    <property type="entry name" value="DHDPS"/>
    <property type="match status" value="1"/>
</dbReference>
<dbReference type="HAMAP" id="MF_00418">
    <property type="entry name" value="DapA"/>
    <property type="match status" value="1"/>
</dbReference>
<comment type="subunit">
    <text evidence="12">Homotetramer; dimer of dimers.</text>
</comment>
<comment type="subcellular location">
    <subcellularLocation>
        <location evidence="12">Cytoplasm</location>
    </subcellularLocation>
</comment>
<feature type="active site" description="Proton donor/acceptor" evidence="12 14">
    <location>
        <position position="132"/>
    </location>
</feature>
<dbReference type="NCBIfam" id="TIGR00674">
    <property type="entry name" value="dapA"/>
    <property type="match status" value="1"/>
</dbReference>
<name>A0A2K8KZX7_MARES</name>
<comment type="catalytic activity">
    <reaction evidence="11 12">
        <text>L-aspartate 4-semialdehyde + pyruvate = (2S,4S)-4-hydroxy-2,3,4,5-tetrahydrodipicolinate + H2O + H(+)</text>
        <dbReference type="Rhea" id="RHEA:34171"/>
        <dbReference type="ChEBI" id="CHEBI:15361"/>
        <dbReference type="ChEBI" id="CHEBI:15377"/>
        <dbReference type="ChEBI" id="CHEBI:15378"/>
        <dbReference type="ChEBI" id="CHEBI:67139"/>
        <dbReference type="ChEBI" id="CHEBI:537519"/>
        <dbReference type="EC" id="4.3.3.7"/>
    </reaction>
</comment>
<dbReference type="InterPro" id="IPR002220">
    <property type="entry name" value="DapA-like"/>
</dbReference>
<feature type="site" description="Part of a proton relay during catalysis" evidence="12">
    <location>
        <position position="106"/>
    </location>
</feature>
<feature type="site" description="Part of a proton relay during catalysis" evidence="12 16">
    <location>
        <position position="43"/>
    </location>
</feature>
<dbReference type="KEGG" id="maes:Ga0123461_0675"/>
<dbReference type="Proteomes" id="UP000231701">
    <property type="component" value="Chromosome"/>
</dbReference>
<comment type="pathway">
    <text evidence="2 12">Amino-acid biosynthesis; L-lysine biosynthesis via DAP pathway; (S)-tetrahydrodipicolinate from L-aspartate: step 3/4.</text>
</comment>
<feature type="binding site" evidence="12 15">
    <location>
        <position position="44"/>
    </location>
    <ligand>
        <name>pyruvate</name>
        <dbReference type="ChEBI" id="CHEBI:15361"/>
    </ligand>
</feature>
<dbReference type="InterPro" id="IPR005263">
    <property type="entry name" value="DapA"/>
</dbReference>
<accession>A0A2K8KZX7</accession>
<dbReference type="InterPro" id="IPR020625">
    <property type="entry name" value="Schiff_base-form_aldolases_AS"/>
</dbReference>
<keyword evidence="5 12" id="KW-0963">Cytoplasm</keyword>
<protein>
    <recommendedName>
        <fullName evidence="4 12">4-hydroxy-tetrahydrodipicolinate synthase</fullName>
        <shortName evidence="12">HTPA synthase</shortName>
        <ecNumber evidence="4 12">4.3.3.7</ecNumber>
    </recommendedName>
</protein>
<dbReference type="PROSITE" id="PS00666">
    <property type="entry name" value="DHDPS_2"/>
    <property type="match status" value="1"/>
</dbReference>
<dbReference type="GO" id="GO:0009089">
    <property type="term" value="P:lysine biosynthetic process via diaminopimelate"/>
    <property type="evidence" value="ECO:0007669"/>
    <property type="project" value="UniProtKB-UniRule"/>
</dbReference>
<evidence type="ECO:0000256" key="5">
    <source>
        <dbReference type="ARBA" id="ARBA00022490"/>
    </source>
</evidence>
<organism evidence="17 18">
    <name type="scientific">Mariprofundus aestuarium</name>
    <dbReference type="NCBI Taxonomy" id="1921086"/>
    <lineage>
        <taxon>Bacteria</taxon>
        <taxon>Pseudomonadati</taxon>
        <taxon>Pseudomonadota</taxon>
        <taxon>Candidatius Mariprofundia</taxon>
        <taxon>Mariprofundales</taxon>
        <taxon>Mariprofundaceae</taxon>
        <taxon>Mariprofundus</taxon>
    </lineage>
</organism>
<keyword evidence="9 12" id="KW-0456">Lyase</keyword>
<evidence type="ECO:0000256" key="2">
    <source>
        <dbReference type="ARBA" id="ARBA00005120"/>
    </source>
</evidence>
<reference evidence="17 18" key="1">
    <citation type="submission" date="2016-12" db="EMBL/GenBank/DDBJ databases">
        <title>Isolation and genomic insights into novel planktonic Zetaproteobacteria from stratified waters of the Chesapeake Bay.</title>
        <authorList>
            <person name="McAllister S.M."/>
            <person name="Kato S."/>
            <person name="Chan C.S."/>
            <person name="Chiu B.K."/>
            <person name="Field E.K."/>
        </authorList>
    </citation>
    <scope>NUCLEOTIDE SEQUENCE [LARGE SCALE GENOMIC DNA]</scope>
    <source>
        <strain evidence="17 18">CP-5</strain>
    </source>
</reference>
<evidence type="ECO:0000313" key="18">
    <source>
        <dbReference type="Proteomes" id="UP000231701"/>
    </source>
</evidence>
<dbReference type="Gene3D" id="3.20.20.70">
    <property type="entry name" value="Aldolase class I"/>
    <property type="match status" value="1"/>
</dbReference>
<evidence type="ECO:0000256" key="13">
    <source>
        <dbReference type="PIRNR" id="PIRNR001365"/>
    </source>
</evidence>
<dbReference type="PANTHER" id="PTHR12128">
    <property type="entry name" value="DIHYDRODIPICOLINATE SYNTHASE"/>
    <property type="match status" value="1"/>
</dbReference>
<sequence length="299" mass="32332">MFHGTMTALVTPFSNGKIDEEAFRKHLERQVESGINGVIPVGTTGEAATLSFEEHKQVIRIAVDQVAGRVPVIAGTGSNNTAESIELTADAKAIGADAALLISPYYNKPTQEGIYRHYKAVADAVHLPQVIYNVPGRTNSNIEPETVGRLSHVTNIIGIKDATANMEQLAHTMAACDGRIEFYSGDDASVLPFMAMGGQGVISVVSNIVPKTMLALTGAMRRGDLENAHRAQFAMRELNRMLFVQSNPIPVKAACAALGWMSNELRLPLLPLDGELLNGLRQTMDSFEFEGERLELAES</sequence>
<dbReference type="GO" id="GO:0005829">
    <property type="term" value="C:cytosol"/>
    <property type="evidence" value="ECO:0007669"/>
    <property type="project" value="TreeGrafter"/>
</dbReference>
<feature type="binding site" evidence="12 15">
    <location>
        <position position="202"/>
    </location>
    <ligand>
        <name>pyruvate</name>
        <dbReference type="ChEBI" id="CHEBI:15361"/>
    </ligand>
</feature>
<dbReference type="OrthoDB" id="5289717at2"/>
<evidence type="ECO:0000256" key="12">
    <source>
        <dbReference type="HAMAP-Rule" id="MF_00418"/>
    </source>
</evidence>
<feature type="site" description="L-lysine inhibitor binding" evidence="16">
    <location>
        <position position="83"/>
    </location>
</feature>
<dbReference type="UniPathway" id="UPA00034">
    <property type="reaction ID" value="UER00017"/>
</dbReference>
<evidence type="ECO:0000256" key="11">
    <source>
        <dbReference type="ARBA" id="ARBA00047836"/>
    </source>
</evidence>
<evidence type="ECO:0000256" key="10">
    <source>
        <dbReference type="ARBA" id="ARBA00023270"/>
    </source>
</evidence>
<dbReference type="GO" id="GO:0008840">
    <property type="term" value="F:4-hydroxy-tetrahydrodipicolinate synthase activity"/>
    <property type="evidence" value="ECO:0007669"/>
    <property type="project" value="UniProtKB-UniRule"/>
</dbReference>
<evidence type="ECO:0000256" key="16">
    <source>
        <dbReference type="PIRSR" id="PIRSR001365-3"/>
    </source>
</evidence>
<evidence type="ECO:0000256" key="15">
    <source>
        <dbReference type="PIRSR" id="PIRSR001365-2"/>
    </source>
</evidence>
<comment type="caution">
    <text evidence="12">Was originally thought to be a dihydrodipicolinate synthase (DHDPS), catalyzing the condensation of (S)-aspartate-beta-semialdehyde [(S)-ASA] and pyruvate to dihydrodipicolinate (DHDP). However, it was shown in E.coli that the product of the enzymatic reaction is not dihydrodipicolinate but in fact (4S)-4-hydroxy-2,3,4,5-tetrahydro-(2S)-dipicolinic acid (HTPA), and that the consecutive dehydration reaction leading to DHDP is not spontaneous but catalyzed by DapB.</text>
</comment>
<dbReference type="PROSITE" id="PS00665">
    <property type="entry name" value="DHDPS_1"/>
    <property type="match status" value="1"/>
</dbReference>
<dbReference type="SUPFAM" id="SSF51569">
    <property type="entry name" value="Aldolase"/>
    <property type="match status" value="1"/>
</dbReference>
<dbReference type="EC" id="4.3.3.7" evidence="4 12"/>
<proteinExistence type="inferred from homology"/>
<dbReference type="InterPro" id="IPR020624">
    <property type="entry name" value="Schiff_base-form_aldolases_CS"/>
</dbReference>
<feature type="site" description="L-lysine inhibitor binding" evidence="16">
    <location>
        <position position="106"/>
    </location>
</feature>
<feature type="site" description="L-lysine inhibitor binding; via carbonyl oxygen" evidence="16">
    <location>
        <position position="48"/>
    </location>
</feature>
<evidence type="ECO:0000256" key="9">
    <source>
        <dbReference type="ARBA" id="ARBA00023239"/>
    </source>
</evidence>
<keyword evidence="18" id="KW-1185">Reference proteome</keyword>
<dbReference type="PRINTS" id="PR00146">
    <property type="entry name" value="DHPICSNTHASE"/>
</dbReference>
<evidence type="ECO:0000256" key="1">
    <source>
        <dbReference type="ARBA" id="ARBA00003294"/>
    </source>
</evidence>
<comment type="function">
    <text evidence="1 12">Catalyzes the condensation of (S)-aspartate-beta-semialdehyde [(S)-ASA] and pyruvate to 4-hydroxy-tetrahydrodipicolinate (HTPA).</text>
</comment>
<evidence type="ECO:0000256" key="7">
    <source>
        <dbReference type="ARBA" id="ARBA00022915"/>
    </source>
</evidence>
<dbReference type="PANTHER" id="PTHR12128:SF66">
    <property type="entry name" value="4-HYDROXY-2-OXOGLUTARATE ALDOLASE, MITOCHONDRIAL"/>
    <property type="match status" value="1"/>
</dbReference>
<evidence type="ECO:0000313" key="17">
    <source>
        <dbReference type="EMBL" id="ATX79101.1"/>
    </source>
</evidence>
<dbReference type="InterPro" id="IPR013785">
    <property type="entry name" value="Aldolase_TIM"/>
</dbReference>
<feature type="site" description="L-lysine inhibitor binding" evidence="16">
    <location>
        <position position="105"/>
    </location>
</feature>
<keyword evidence="7 12" id="KW-0220">Diaminopimelate biosynthesis</keyword>
<feature type="active site" description="Schiff-base intermediate with substrate" evidence="12 14">
    <location>
        <position position="160"/>
    </location>
</feature>
<keyword evidence="8 12" id="KW-0457">Lysine biosynthesis</keyword>
<dbReference type="SMART" id="SM01130">
    <property type="entry name" value="DHDPS"/>
    <property type="match status" value="1"/>
</dbReference>
<evidence type="ECO:0000256" key="6">
    <source>
        <dbReference type="ARBA" id="ARBA00022605"/>
    </source>
</evidence>
<evidence type="ECO:0000256" key="8">
    <source>
        <dbReference type="ARBA" id="ARBA00023154"/>
    </source>
</evidence>
<dbReference type="PIRSF" id="PIRSF001365">
    <property type="entry name" value="DHDPS"/>
    <property type="match status" value="1"/>
</dbReference>
<dbReference type="AlphaFoldDB" id="A0A2K8KZX7"/>
<dbReference type="Pfam" id="PF00701">
    <property type="entry name" value="DHDPS"/>
    <property type="match status" value="1"/>
</dbReference>